<feature type="domain" description="EF-hand" evidence="4">
    <location>
        <begin position="86"/>
        <end position="121"/>
    </location>
</feature>
<dbReference type="EMBL" id="BNJQ01000004">
    <property type="protein sequence ID" value="GHP02978.1"/>
    <property type="molecule type" value="Genomic_DNA"/>
</dbReference>
<feature type="transmembrane region" description="Helical" evidence="3">
    <location>
        <begin position="367"/>
        <end position="390"/>
    </location>
</feature>
<evidence type="ECO:0000313" key="6">
    <source>
        <dbReference type="Proteomes" id="UP000660262"/>
    </source>
</evidence>
<dbReference type="PROSITE" id="PS50222">
    <property type="entry name" value="EF_HAND_2"/>
    <property type="match status" value="2"/>
</dbReference>
<dbReference type="OrthoDB" id="191686at2759"/>
<reference evidence="5" key="1">
    <citation type="submission" date="2020-10" db="EMBL/GenBank/DDBJ databases">
        <title>Unveiling of a novel bifunctional photoreceptor, Dualchrome1, isolated from a cosmopolitan green alga.</title>
        <authorList>
            <person name="Suzuki S."/>
            <person name="Kawachi M."/>
        </authorList>
    </citation>
    <scope>NUCLEOTIDE SEQUENCE</scope>
    <source>
        <strain evidence="5">NIES 2893</strain>
    </source>
</reference>
<keyword evidence="3" id="KW-0472">Membrane</keyword>
<sequence length="702" mass="78312">MAEFADADEALTNSEELFDALLMANDTADTGTPAKAAKLDVDTVKMVWDALTEQHDDASERPSSEVSRAQFETLFQDGILSIEKLNHATEAVRAFNNIDRSNDGTIDKPEFKALFVKLGHNVPEEDLEEMWTGFDADGGGDVNFAEFLSAMHQLEAGKGKFKKAATLKITIDEIATMPTFLAESDISEIDSENRIKTLSVMERMAYEMLKALYEYRERQKLRKDSKKEQQLGQVEKGADHAVKAHKMRLKSIMEMKDSQNSETSVKEDEVKVEMDEEVDAPKPKGIFQSQKSMKGTKDVALSEHEDSFVPSDDERTTVMKLRFWAIFGCTAAGAVGAGICAVAEYLAIHFYGEPEYKNEETETNDFWYYHLILVLPLLVSSALEVCYMYYTLLRTALKMADAVGLKLYPADAQRTFVASGLTRGALELPHPVNPVLGIDPYYDTNKIVKAMLTLAYMGKTGVTNFILRIFFKRVVFRSVLRGAAPFVAIPVCAFMNFVIGFRTSKDIMASVQGVKCAPGIFEDLLGRFKYENPTKASLSTNLRNSLFRVAALVLVSKQTVHPNLEILLKYIRGRLSNPKCPLSEEPEDGLRWEDMDACTSRMQKLSDEEKKLCMKVMALTVTLDGYALPRTWKLYQTVCKDSGLGHSSITGLRSAEKAFANFELTAKNFVQVPVLVGKEGGMTAADRLEIVINNIVGIFAMF</sequence>
<proteinExistence type="predicted"/>
<dbReference type="Proteomes" id="UP000660262">
    <property type="component" value="Unassembled WGS sequence"/>
</dbReference>
<dbReference type="Gene3D" id="1.10.238.10">
    <property type="entry name" value="EF-hand"/>
    <property type="match status" value="1"/>
</dbReference>
<dbReference type="InterPro" id="IPR011992">
    <property type="entry name" value="EF-hand-dom_pair"/>
</dbReference>
<organism evidence="5 6">
    <name type="scientific">Pycnococcus provasolii</name>
    <dbReference type="NCBI Taxonomy" id="41880"/>
    <lineage>
        <taxon>Eukaryota</taxon>
        <taxon>Viridiplantae</taxon>
        <taxon>Chlorophyta</taxon>
        <taxon>Pseudoscourfieldiophyceae</taxon>
        <taxon>Pseudoscourfieldiales</taxon>
        <taxon>Pycnococcaceae</taxon>
        <taxon>Pycnococcus</taxon>
    </lineage>
</organism>
<dbReference type="InterPro" id="IPR018247">
    <property type="entry name" value="EF_Hand_1_Ca_BS"/>
</dbReference>
<dbReference type="AlphaFoldDB" id="A0A830H8G7"/>
<evidence type="ECO:0000256" key="1">
    <source>
        <dbReference type="ARBA" id="ARBA00022837"/>
    </source>
</evidence>
<feature type="transmembrane region" description="Helical" evidence="3">
    <location>
        <begin position="323"/>
        <end position="347"/>
    </location>
</feature>
<feature type="transmembrane region" description="Helical" evidence="3">
    <location>
        <begin position="483"/>
        <end position="501"/>
    </location>
</feature>
<feature type="compositionally biased region" description="Basic and acidic residues" evidence="2">
    <location>
        <begin position="255"/>
        <end position="273"/>
    </location>
</feature>
<feature type="domain" description="EF-hand" evidence="4">
    <location>
        <begin position="122"/>
        <end position="157"/>
    </location>
</feature>
<keyword evidence="6" id="KW-1185">Reference proteome</keyword>
<dbReference type="CDD" id="cd00051">
    <property type="entry name" value="EFh"/>
    <property type="match status" value="1"/>
</dbReference>
<comment type="caution">
    <text evidence="5">The sequence shown here is derived from an EMBL/GenBank/DDBJ whole genome shotgun (WGS) entry which is preliminary data.</text>
</comment>
<evidence type="ECO:0000256" key="2">
    <source>
        <dbReference type="SAM" id="MobiDB-lite"/>
    </source>
</evidence>
<dbReference type="SMART" id="SM00054">
    <property type="entry name" value="EFh"/>
    <property type="match status" value="2"/>
</dbReference>
<gene>
    <name evidence="5" type="ORF">PPROV_000173300</name>
</gene>
<dbReference type="GO" id="GO:0005509">
    <property type="term" value="F:calcium ion binding"/>
    <property type="evidence" value="ECO:0007669"/>
    <property type="project" value="InterPro"/>
</dbReference>
<accession>A0A830H8G7</accession>
<dbReference type="NCBIfam" id="NF047767">
    <property type="entry name" value="LBF_2804_fam"/>
    <property type="match status" value="1"/>
</dbReference>
<feature type="region of interest" description="Disordered" evidence="2">
    <location>
        <begin position="255"/>
        <end position="279"/>
    </location>
</feature>
<evidence type="ECO:0000256" key="3">
    <source>
        <dbReference type="SAM" id="Phobius"/>
    </source>
</evidence>
<evidence type="ECO:0000259" key="4">
    <source>
        <dbReference type="PROSITE" id="PS50222"/>
    </source>
</evidence>
<name>A0A830H8G7_9CHLO</name>
<evidence type="ECO:0000313" key="5">
    <source>
        <dbReference type="EMBL" id="GHP02978.1"/>
    </source>
</evidence>
<keyword evidence="3" id="KW-0812">Transmembrane</keyword>
<dbReference type="PROSITE" id="PS00018">
    <property type="entry name" value="EF_HAND_1"/>
    <property type="match status" value="2"/>
</dbReference>
<dbReference type="Pfam" id="PF13499">
    <property type="entry name" value="EF-hand_7"/>
    <property type="match status" value="1"/>
</dbReference>
<keyword evidence="3" id="KW-1133">Transmembrane helix</keyword>
<dbReference type="SUPFAM" id="SSF47473">
    <property type="entry name" value="EF-hand"/>
    <property type="match status" value="1"/>
</dbReference>
<keyword evidence="1" id="KW-0106">Calcium</keyword>
<dbReference type="InterPro" id="IPR002048">
    <property type="entry name" value="EF_hand_dom"/>
</dbReference>
<protein>
    <recommendedName>
        <fullName evidence="4">EF-hand domain-containing protein</fullName>
    </recommendedName>
</protein>